<name>A0ABY7K685_9ACTN</name>
<evidence type="ECO:0000259" key="2">
    <source>
        <dbReference type="Pfam" id="PF13699"/>
    </source>
</evidence>
<evidence type="ECO:0000313" key="4">
    <source>
        <dbReference type="Proteomes" id="UP001164439"/>
    </source>
</evidence>
<organism evidence="3 4">
    <name type="scientific">Streptomyces cinnabarinus</name>
    <dbReference type="NCBI Taxonomy" id="67287"/>
    <lineage>
        <taxon>Bacteria</taxon>
        <taxon>Bacillati</taxon>
        <taxon>Actinomycetota</taxon>
        <taxon>Actinomycetes</taxon>
        <taxon>Kitasatosporales</taxon>
        <taxon>Streptomycetaceae</taxon>
        <taxon>Streptomyces</taxon>
    </lineage>
</organism>
<proteinExistence type="predicted"/>
<evidence type="ECO:0000256" key="1">
    <source>
        <dbReference type="SAM" id="MobiDB-lite"/>
    </source>
</evidence>
<protein>
    <submittedName>
        <fullName evidence="3">DUF4157 domain-containing protein</fullName>
    </submittedName>
</protein>
<dbReference type="Proteomes" id="UP001164439">
    <property type="component" value="Chromosome"/>
</dbReference>
<gene>
    <name evidence="3" type="ORF">STRCI_001102</name>
</gene>
<reference evidence="3" key="1">
    <citation type="submission" date="2022-12" db="EMBL/GenBank/DDBJ databases">
        <authorList>
            <person name="Ruckert C."/>
            <person name="Busche T."/>
            <person name="Kalinowski J."/>
            <person name="Wittmann C."/>
        </authorList>
    </citation>
    <scope>NUCLEOTIDE SEQUENCE</scope>
    <source>
        <strain evidence="3">DSM 40467</strain>
    </source>
</reference>
<feature type="region of interest" description="Disordered" evidence="1">
    <location>
        <begin position="1"/>
        <end position="42"/>
    </location>
</feature>
<feature type="domain" description="eCIS core" evidence="2">
    <location>
        <begin position="79"/>
        <end position="155"/>
    </location>
</feature>
<dbReference type="Pfam" id="PF13699">
    <property type="entry name" value="eCIS_core"/>
    <property type="match status" value="1"/>
</dbReference>
<dbReference type="RefSeq" id="WP_269657703.1">
    <property type="nucleotide sequence ID" value="NZ_CP114413.1"/>
</dbReference>
<feature type="compositionally biased region" description="Basic and acidic residues" evidence="1">
    <location>
        <begin position="28"/>
        <end position="40"/>
    </location>
</feature>
<sequence length="623" mass="67118">MNEKSRRGAAPATPTTAPAAVPTHAAAHRPDPDAADERPRASVWPGDFALVRSHRGDQPVPEHGLPQAARDVVRRPGAPLPAGVRADAERRFRHDFSHVRVHTDPEAARASASLGARAFTVGHHIAFAASRFAPATSHGARLLTHELAHVVQQDVGRAGAAGAAAAEAEARTLAGDGSASGTVRVGAGVGVHRSPDHQMLEGDTHGYYYPPAFRPQQAQPGIDLVLGGSEPEYAQTTDPKTGRVEVTERVKGGTWIQIKRLTEKGLSVDKIKKRVTDHVNDGVAGFGGAIAEPEKAKFQPMGDAQWENKKPKSGTWSKTILTNPNRLLVHVEVPGFSKLPPSDQLEIQHAANLARKGARFGRIPLTVLVVDTPPPSRGPALGRVRFTGSMAARLPAVLAVLTTFTKLVKALDYMTGPYQVYRATVDGMWLAEQAGKQRPFILFDETQQVKDAATFLKEARVEQEAYGATLRDLPAMLPAIVASGDLAGIGRASLRLLSAATTLDSRLGQTTAEITRLEKYRGRAEQRRDAADLLLKVNAAARVIHPSTASDVDVWKTREDLQHLMNHTDNGLQDARGLRDRLSVDHDLLMTQVKLLNAWYAQLDAEQAPGQDRPPGTTLPAPQ</sequence>
<dbReference type="InterPro" id="IPR025295">
    <property type="entry name" value="eCIS_core_dom"/>
</dbReference>
<dbReference type="EMBL" id="CP114413">
    <property type="protein sequence ID" value="WAZ20012.1"/>
    <property type="molecule type" value="Genomic_DNA"/>
</dbReference>
<keyword evidence="4" id="KW-1185">Reference proteome</keyword>
<evidence type="ECO:0000313" key="3">
    <source>
        <dbReference type="EMBL" id="WAZ20012.1"/>
    </source>
</evidence>
<accession>A0ABY7K685</accession>
<feature type="compositionally biased region" description="Low complexity" evidence="1">
    <location>
        <begin position="9"/>
        <end position="25"/>
    </location>
</feature>